<feature type="active site" evidence="15">
    <location>
        <position position="1299"/>
    </location>
</feature>
<dbReference type="CDD" id="cd03388">
    <property type="entry name" value="PAP2_SPPase1"/>
    <property type="match status" value="1"/>
</dbReference>
<evidence type="ECO:0000256" key="16">
    <source>
        <dbReference type="SAM" id="MobiDB-lite"/>
    </source>
</evidence>
<feature type="compositionally biased region" description="Basic residues" evidence="16">
    <location>
        <begin position="825"/>
        <end position="835"/>
    </location>
</feature>
<feature type="region of interest" description="Disordered" evidence="16">
    <location>
        <begin position="811"/>
        <end position="838"/>
    </location>
</feature>
<evidence type="ECO:0000313" key="20">
    <source>
        <dbReference type="Proteomes" id="UP000825434"/>
    </source>
</evidence>
<dbReference type="PROSITE" id="PS51687">
    <property type="entry name" value="SAM_MT_RNA_M5U"/>
    <property type="match status" value="1"/>
</dbReference>
<evidence type="ECO:0000256" key="14">
    <source>
        <dbReference type="PROSITE-ProRule" id="PRU01024"/>
    </source>
</evidence>
<dbReference type="Pfam" id="PF01249">
    <property type="entry name" value="Ribosomal_S21e"/>
    <property type="match status" value="1"/>
</dbReference>
<dbReference type="PROSITE" id="PS51420">
    <property type="entry name" value="RHO"/>
    <property type="match status" value="1"/>
</dbReference>
<gene>
    <name evidence="19" type="ORF">CA3LBN_001960</name>
</gene>
<feature type="region of interest" description="Disordered" evidence="16">
    <location>
        <begin position="331"/>
        <end position="368"/>
    </location>
</feature>
<dbReference type="SUPFAM" id="SSF50249">
    <property type="entry name" value="Nucleic acid-binding proteins"/>
    <property type="match status" value="1"/>
</dbReference>
<feature type="compositionally biased region" description="Basic and acidic residues" evidence="16">
    <location>
        <begin position="811"/>
        <end position="824"/>
    </location>
</feature>
<dbReference type="InterPro" id="IPR018279">
    <property type="entry name" value="Ribosomal_eS21_CS"/>
</dbReference>
<dbReference type="InterPro" id="IPR038579">
    <property type="entry name" value="Ribosomal_eS21_sf"/>
</dbReference>
<keyword evidence="3 14" id="KW-0489">Methyltransferase</keyword>
<dbReference type="InterPro" id="IPR019012">
    <property type="entry name" value="RNA_cap_Gua-N2-MeTrfase"/>
</dbReference>
<name>A0ABX8I754_9ASCO</name>
<dbReference type="PANTHER" id="PTHR11061:SF30">
    <property type="entry name" value="TRNA (URACIL(54)-C(5))-METHYLTRANSFERASE"/>
    <property type="match status" value="1"/>
</dbReference>
<dbReference type="Gene3D" id="3.40.50.150">
    <property type="entry name" value="Vaccinia Virus protein VP39"/>
    <property type="match status" value="1"/>
</dbReference>
<dbReference type="NCBIfam" id="TIGR00231">
    <property type="entry name" value="small_GTP"/>
    <property type="match status" value="1"/>
</dbReference>
<comment type="catalytic activity">
    <reaction evidence="11">
        <text>a 5'-end (N(2),N(7)-dimethyl 5'-triphosphoguanosine)-ribonucleoside in snRNA + S-adenosyl-L-methionine = a 5'-end (N(2),N(2),N(7)-trimethyl 5'-triphosphoguanosine)-ribonucleoside in snRNA + S-adenosyl-L-homocysteine + H(+)</text>
        <dbReference type="Rhea" id="RHEA:78479"/>
        <dbReference type="Rhea" id="RHEA-COMP:19087"/>
        <dbReference type="Rhea" id="RHEA-COMP:19089"/>
        <dbReference type="ChEBI" id="CHEBI:15378"/>
        <dbReference type="ChEBI" id="CHEBI:57856"/>
        <dbReference type="ChEBI" id="CHEBI:59789"/>
        <dbReference type="ChEBI" id="CHEBI:167623"/>
        <dbReference type="ChEBI" id="CHEBI:172880"/>
    </reaction>
    <physiologicalReaction direction="left-to-right" evidence="11">
        <dbReference type="Rhea" id="RHEA:78480"/>
    </physiologicalReaction>
</comment>
<dbReference type="PROSITE" id="PS50926">
    <property type="entry name" value="TRAM"/>
    <property type="match status" value="1"/>
</dbReference>
<evidence type="ECO:0000256" key="7">
    <source>
        <dbReference type="ARBA" id="ARBA00023274"/>
    </source>
</evidence>
<accession>A0ABX8I754</accession>
<evidence type="ECO:0000256" key="11">
    <source>
        <dbReference type="ARBA" id="ARBA00048763"/>
    </source>
</evidence>
<keyword evidence="17" id="KW-1133">Transmembrane helix</keyword>
<comment type="similarity">
    <text evidence="1">Belongs to the eukaryotic ribosomal protein eS21 family.</text>
</comment>
<proteinExistence type="inferred from homology"/>
<evidence type="ECO:0000256" key="8">
    <source>
        <dbReference type="ARBA" id="ARBA00025783"/>
    </source>
</evidence>
<evidence type="ECO:0000256" key="4">
    <source>
        <dbReference type="ARBA" id="ARBA00022679"/>
    </source>
</evidence>
<dbReference type="SUPFAM" id="SSF48317">
    <property type="entry name" value="Acid phosphatase/Vanadium-dependent haloperoxidase"/>
    <property type="match status" value="1"/>
</dbReference>
<dbReference type="InterPro" id="IPR029063">
    <property type="entry name" value="SAM-dependent_MTases_sf"/>
</dbReference>
<dbReference type="SMART" id="SM00176">
    <property type="entry name" value="RAN"/>
    <property type="match status" value="1"/>
</dbReference>
<dbReference type="InterPro" id="IPR001931">
    <property type="entry name" value="Ribosomal_eS21"/>
</dbReference>
<dbReference type="InterPro" id="IPR005225">
    <property type="entry name" value="Small_GTP-bd"/>
</dbReference>
<comment type="similarity">
    <text evidence="14">Belongs to the class I-like SAM-binding methyltransferase superfamily. RNA M5U methyltransferase family.</text>
</comment>
<evidence type="ECO:0000256" key="10">
    <source>
        <dbReference type="ARBA" id="ARBA00048740"/>
    </source>
</evidence>
<dbReference type="Gene3D" id="3.30.1230.20">
    <property type="match status" value="1"/>
</dbReference>
<dbReference type="SUPFAM" id="SSF52540">
    <property type="entry name" value="P-loop containing nucleoside triphosphate hydrolases"/>
    <property type="match status" value="1"/>
</dbReference>
<feature type="region of interest" description="Disordered" evidence="16">
    <location>
        <begin position="1"/>
        <end position="34"/>
    </location>
</feature>
<evidence type="ECO:0000256" key="15">
    <source>
        <dbReference type="PROSITE-ProRule" id="PRU10015"/>
    </source>
</evidence>
<dbReference type="InterPro" id="IPR012340">
    <property type="entry name" value="NA-bd_OB-fold"/>
</dbReference>
<evidence type="ECO:0000256" key="6">
    <source>
        <dbReference type="ARBA" id="ARBA00022980"/>
    </source>
</evidence>
<feature type="region of interest" description="Disordered" evidence="16">
    <location>
        <begin position="234"/>
        <end position="270"/>
    </location>
</feature>
<dbReference type="Pfam" id="PF09445">
    <property type="entry name" value="Methyltransf_15"/>
    <property type="match status" value="1"/>
</dbReference>
<dbReference type="InterPro" id="IPR036938">
    <property type="entry name" value="PAP2/HPO_sf"/>
</dbReference>
<comment type="similarity">
    <text evidence="8">Belongs to the methyltransferase superfamily. Trimethylguanosine synthase family.</text>
</comment>
<evidence type="ECO:0000256" key="12">
    <source>
        <dbReference type="ARBA" id="ARBA00049075"/>
    </source>
</evidence>
<evidence type="ECO:0000256" key="9">
    <source>
        <dbReference type="ARBA" id="ARBA00047418"/>
    </source>
</evidence>
<evidence type="ECO:0000256" key="3">
    <source>
        <dbReference type="ARBA" id="ARBA00022603"/>
    </source>
</evidence>
<dbReference type="InterPro" id="IPR027417">
    <property type="entry name" value="P-loop_NTPase"/>
</dbReference>
<evidence type="ECO:0000259" key="18">
    <source>
        <dbReference type="PROSITE" id="PS50926"/>
    </source>
</evidence>
<comment type="catalytic activity">
    <reaction evidence="9">
        <text>a 5'-end (N(2),N(7)-dimethyl 5'-triphosphoguanosine)-ribonucleoside in snoRNA + S-adenosyl-L-methionine = a 5'-end (N(2),N(2),N(7)-trimethyl 5'-triphosphoguanosine)-ribonucleoside in snoRNA + S-adenosyl-L-homocysteine + H(+)</text>
        <dbReference type="Rhea" id="RHEA:78507"/>
        <dbReference type="Rhea" id="RHEA-COMP:19088"/>
        <dbReference type="Rhea" id="RHEA-COMP:19090"/>
        <dbReference type="ChEBI" id="CHEBI:15378"/>
        <dbReference type="ChEBI" id="CHEBI:57856"/>
        <dbReference type="ChEBI" id="CHEBI:59789"/>
        <dbReference type="ChEBI" id="CHEBI:167623"/>
        <dbReference type="ChEBI" id="CHEBI:172880"/>
    </reaction>
    <physiologicalReaction direction="left-to-right" evidence="9">
        <dbReference type="Rhea" id="RHEA:78508"/>
    </physiologicalReaction>
</comment>
<dbReference type="InterPro" id="IPR000326">
    <property type="entry name" value="PAP2/HPO"/>
</dbReference>
<comment type="catalytic activity">
    <reaction evidence="12">
        <text>a 5'-end (N(7)-methyl 5'-triphosphoguanosine)-ribonucleoside in snRNA + S-adenosyl-L-methionine = a 5'-end (N(2),N(7)-dimethyl 5'-triphosphoguanosine)-ribonucleoside in snRNA + S-adenosyl-L-homocysteine + H(+)</text>
        <dbReference type="Rhea" id="RHEA:78471"/>
        <dbReference type="Rhea" id="RHEA-COMP:19085"/>
        <dbReference type="Rhea" id="RHEA-COMP:19087"/>
        <dbReference type="ChEBI" id="CHEBI:15378"/>
        <dbReference type="ChEBI" id="CHEBI:57856"/>
        <dbReference type="ChEBI" id="CHEBI:59789"/>
        <dbReference type="ChEBI" id="CHEBI:156461"/>
        <dbReference type="ChEBI" id="CHEBI:172880"/>
    </reaction>
    <physiologicalReaction direction="left-to-right" evidence="12">
        <dbReference type="Rhea" id="RHEA:78472"/>
    </physiologicalReaction>
</comment>
<dbReference type="InterPro" id="IPR001806">
    <property type="entry name" value="Small_GTPase"/>
</dbReference>
<keyword evidence="6" id="KW-0689">Ribosomal protein</keyword>
<feature type="transmembrane region" description="Helical" evidence="17">
    <location>
        <begin position="581"/>
        <end position="603"/>
    </location>
</feature>
<keyword evidence="20" id="KW-1185">Reference proteome</keyword>
<dbReference type="Gene3D" id="2.40.50.1070">
    <property type="match status" value="1"/>
</dbReference>
<dbReference type="InterPro" id="IPR030390">
    <property type="entry name" value="MeTrfase_TrmA_AS"/>
</dbReference>
<dbReference type="InterPro" id="IPR025795">
    <property type="entry name" value="tRNA_(uracil-5-)_MeTrfase"/>
</dbReference>
<dbReference type="InterPro" id="IPR030391">
    <property type="entry name" value="MeTrfase_TrmA_CS"/>
</dbReference>
<dbReference type="CDD" id="cd02440">
    <property type="entry name" value="AdoMet_MTases"/>
    <property type="match status" value="1"/>
</dbReference>
<keyword evidence="5 14" id="KW-0949">S-adenosyl-L-methionine</keyword>
<dbReference type="PROSITE" id="PS00996">
    <property type="entry name" value="RIBOSOMAL_S21E"/>
    <property type="match status" value="1"/>
</dbReference>
<protein>
    <recommendedName>
        <fullName evidence="2">Trimethylguanosine synthase</fullName>
    </recommendedName>
    <alternativeName>
        <fullName evidence="13">Cap-specific guanine-N(2) methyltransferase</fullName>
    </alternativeName>
</protein>
<evidence type="ECO:0000256" key="13">
    <source>
        <dbReference type="ARBA" id="ARBA00049790"/>
    </source>
</evidence>
<dbReference type="PROSITE" id="PS51421">
    <property type="entry name" value="RAS"/>
    <property type="match status" value="1"/>
</dbReference>
<feature type="binding site" evidence="14">
    <location>
        <position position="1225"/>
    </location>
    <ligand>
        <name>S-adenosyl-L-methionine</name>
        <dbReference type="ChEBI" id="CHEBI:59789"/>
    </ligand>
</feature>
<dbReference type="PROSITE" id="PS01231">
    <property type="entry name" value="TRMA_2"/>
    <property type="match status" value="1"/>
</dbReference>
<evidence type="ECO:0000256" key="2">
    <source>
        <dbReference type="ARBA" id="ARBA00018517"/>
    </source>
</evidence>
<reference evidence="19 20" key="1">
    <citation type="submission" date="2021-06" db="EMBL/GenBank/DDBJ databases">
        <title>Candida outbreak in Lebanon.</title>
        <authorList>
            <person name="Finianos M."/>
        </authorList>
    </citation>
    <scope>NUCLEOTIDE SEQUENCE [LARGE SCALE GENOMIC DNA]</scope>
    <source>
        <strain evidence="19">CA3LBN</strain>
    </source>
</reference>
<dbReference type="Pfam" id="PF00071">
    <property type="entry name" value="Ras"/>
    <property type="match status" value="1"/>
</dbReference>
<evidence type="ECO:0000256" key="5">
    <source>
        <dbReference type="ARBA" id="ARBA00022691"/>
    </source>
</evidence>
<keyword evidence="7" id="KW-0687">Ribonucleoprotein</keyword>
<dbReference type="EMBL" id="CP076662">
    <property type="protein sequence ID" value="QWU87695.1"/>
    <property type="molecule type" value="Genomic_DNA"/>
</dbReference>
<dbReference type="PROSITE" id="PS51622">
    <property type="entry name" value="SAM_MT_RNA_M5U_2"/>
    <property type="match status" value="1"/>
</dbReference>
<dbReference type="SMART" id="SM00014">
    <property type="entry name" value="acidPPc"/>
    <property type="match status" value="1"/>
</dbReference>
<dbReference type="SMART" id="SM00173">
    <property type="entry name" value="RAS"/>
    <property type="match status" value="1"/>
</dbReference>
<evidence type="ECO:0000256" key="17">
    <source>
        <dbReference type="SAM" id="Phobius"/>
    </source>
</evidence>
<feature type="active site" description="Nucleophile" evidence="14">
    <location>
        <position position="1299"/>
    </location>
</feature>
<keyword evidence="4 14" id="KW-0808">Transferase</keyword>
<dbReference type="InterPro" id="IPR010280">
    <property type="entry name" value="U5_MeTrfase_fam"/>
</dbReference>
<organism evidence="19 20">
    <name type="scientific">Candidozyma haemuli</name>
    <dbReference type="NCBI Taxonomy" id="45357"/>
    <lineage>
        <taxon>Eukaryota</taxon>
        <taxon>Fungi</taxon>
        <taxon>Dikarya</taxon>
        <taxon>Ascomycota</taxon>
        <taxon>Saccharomycotina</taxon>
        <taxon>Pichiomycetes</taxon>
        <taxon>Metschnikowiaceae</taxon>
        <taxon>Candidozyma</taxon>
    </lineage>
</organism>
<feature type="transmembrane region" description="Helical" evidence="17">
    <location>
        <begin position="659"/>
        <end position="679"/>
    </location>
</feature>
<dbReference type="Proteomes" id="UP000825434">
    <property type="component" value="Chromosome 2"/>
</dbReference>
<feature type="binding site" evidence="14">
    <location>
        <position position="1272"/>
    </location>
    <ligand>
        <name>S-adenosyl-L-methionine</name>
        <dbReference type="ChEBI" id="CHEBI:59789"/>
    </ligand>
</feature>
<sequence>MSFKSPLDLQNDYVNPYNRSPTRTPKSPRSPLINDSPIIPKYKMMPQVAKKASYNMKAVVVGDGGCGKTCLLVSYAQNKFPEIYVPTIFENYVTSVQSPNGKTIELALWDTAGQEEYDRLRPLSYPDSDVIIICFALDNLTSLQNIKDTWFPEVNHFCPGVPVLLVGTKSDLPNDIDPDIPLQLAHEINAIGYIQCSAKTMFNIQDVFNFALNHFQKGKEMEEQVEKSRNRLSRVMGGSHSRNHSRGNSRGGHSRTGSNKSNKHFPHASVGSSVLLDSPLVEDDYQRNPYESSPNPQSKYNEDELAFARRKKSSRKCVIFQKITRTNSMKEASTELGELKHRKRGEESSESSTTKDQIGENDAGNKSADHYKSKLSTLRYTLRQMCLPVVRMETEILADLQLQVRRPWLDFYFAWTANLASHTFYVLMLPVPIWFGSSGIARDLVAVLGYGIYISGFFKDFLCLPRPRSPPLHRITMSSYTTQEYGWPSSHSANATAVTLILFAKLWDFRDSFSVLQMAALSLLLLLYYFSLIIGRLYCGMHGFFDILTGALIGSSLFAFRRYLGSAYDAWLMLSSRNDTVWGIAGTVILIVLGHLYLIHIYPEPVDDCPCFDDSVAFVGVLIGLDTSHYFFIITEAIAPGRDLNKILSIPYSFDKHGVIFSAVRMVLGIVLVVIWKAISKPVLFTILPPIYKFLGIYLPRSQFMPTAHSHSTSRQIRSQSLSNMANEPLLDVNKALKSVREGDQDKVGPTDDIDAYELLAYRKSHPSEPQVEVSISGVFRKRYDVEIIGRTIVYAGIPFMATPIQMEEAKRPVAENQPVDKRQKPQKKYKKKYKAKDVDPTSPMGVLQFEVKEILAEIGLTEEHIANDLREILNDSSVEKVYHREVKDVEILRLSSNGDGLAVIDHPVRIDGKQIVMVPFGLPGDIVNIRVFKSHPLYVESDLLSIVKAGDKRDDSLINCKYFGKCSGCQYQNVDYETQLEFKRNTIANAYRFFAPVLSKNSQLPSISNTQSSPIQYNYRTKLTPHFNVPNKKPENYYRPSMGFGAKGRPQWRETAGGEGSILDIEECSIGTPIVLKGMTNERRRFEDEYLKYKRGATVLLRENTIMPDAEGKIEVDQGSKDTNDEISTVEVEDNGKKLVKTCVTESRAIVREYVNGFTFEFSAGEFFQNNNSILPIVTKYVEDNLQIPNSKPDEPNYLVDAYCGSGLFSITCSGGVSRVIGVEVSADSVKFARRNAEINKVQNTDFIVGKAEQIFANIDTPAERTSVILDPPRKGCDDVFLNQLSTYHPAKIVYISCNVHSQARDVEWFINNTEHGKDYHVESIKGFDFFPQTHHVESVELYVPRKCSASNRIIKAKDHASVQINIANVDEEGRAVAGSNTTYALSGYIRARGEGDDSINRLAQQDGLLKNVWSYSR</sequence>
<dbReference type="PANTHER" id="PTHR11061">
    <property type="entry name" value="RNA M5U METHYLTRANSFERASE"/>
    <property type="match status" value="1"/>
</dbReference>
<dbReference type="InterPro" id="IPR002792">
    <property type="entry name" value="TRAM_dom"/>
</dbReference>
<feature type="domain" description="TRAM" evidence="18">
    <location>
        <begin position="881"/>
        <end position="946"/>
    </location>
</feature>
<dbReference type="Pfam" id="PF01938">
    <property type="entry name" value="TRAM"/>
    <property type="match status" value="1"/>
</dbReference>
<dbReference type="Pfam" id="PF01569">
    <property type="entry name" value="PAP2"/>
    <property type="match status" value="1"/>
</dbReference>
<keyword evidence="17" id="KW-0472">Membrane</keyword>
<dbReference type="SMART" id="SM00174">
    <property type="entry name" value="RHO"/>
    <property type="match status" value="1"/>
</dbReference>
<dbReference type="PRINTS" id="PR00449">
    <property type="entry name" value="RASTRNSFRMNG"/>
</dbReference>
<dbReference type="PROSITE" id="PS51419">
    <property type="entry name" value="RAB"/>
    <property type="match status" value="1"/>
</dbReference>
<feature type="transmembrane region" description="Helical" evidence="17">
    <location>
        <begin position="615"/>
        <end position="638"/>
    </location>
</feature>
<dbReference type="Gene3D" id="3.40.50.300">
    <property type="entry name" value="P-loop containing nucleotide triphosphate hydrolases"/>
    <property type="match status" value="1"/>
</dbReference>
<keyword evidence="17" id="KW-0812">Transmembrane</keyword>
<dbReference type="Gene3D" id="1.20.144.10">
    <property type="entry name" value="Phosphatidic acid phosphatase type 2/haloperoxidase"/>
    <property type="match status" value="1"/>
</dbReference>
<feature type="binding site" evidence="14">
    <location>
        <position position="1170"/>
    </location>
    <ligand>
        <name>S-adenosyl-L-methionine</name>
        <dbReference type="ChEBI" id="CHEBI:59789"/>
    </ligand>
</feature>
<comment type="catalytic activity">
    <reaction evidence="10">
        <text>a 5'-end (N(7)-methyl 5'-triphosphoguanosine)-ribonucleoside in snoRNA + S-adenosyl-L-methionine = a 5'-end (N(2),N(7)-dimethyl 5'-triphosphoguanosine)-ribonucleoside in snoRNA + S-adenosyl-L-homocysteine + H(+)</text>
        <dbReference type="Rhea" id="RHEA:78475"/>
        <dbReference type="Rhea" id="RHEA-COMP:19086"/>
        <dbReference type="Rhea" id="RHEA-COMP:19088"/>
        <dbReference type="ChEBI" id="CHEBI:15378"/>
        <dbReference type="ChEBI" id="CHEBI:57856"/>
        <dbReference type="ChEBI" id="CHEBI:59789"/>
        <dbReference type="ChEBI" id="CHEBI:156461"/>
        <dbReference type="ChEBI" id="CHEBI:172880"/>
    </reaction>
    <physiologicalReaction direction="left-to-right" evidence="10">
        <dbReference type="Rhea" id="RHEA:78476"/>
    </physiologicalReaction>
</comment>
<feature type="transmembrane region" description="Helical" evidence="17">
    <location>
        <begin position="515"/>
        <end position="535"/>
    </location>
</feature>
<dbReference type="CDD" id="cd04132">
    <property type="entry name" value="Rho4_like"/>
    <property type="match status" value="1"/>
</dbReference>
<feature type="binding site" evidence="14">
    <location>
        <position position="1204"/>
    </location>
    <ligand>
        <name>S-adenosyl-L-methionine</name>
        <dbReference type="ChEBI" id="CHEBI:59789"/>
    </ligand>
</feature>
<dbReference type="Gene3D" id="2.40.50.140">
    <property type="entry name" value="Nucleic acid-binding proteins"/>
    <property type="match status" value="1"/>
</dbReference>
<evidence type="ECO:0000256" key="1">
    <source>
        <dbReference type="ARBA" id="ARBA00010228"/>
    </source>
</evidence>
<feature type="transmembrane region" description="Helical" evidence="17">
    <location>
        <begin position="411"/>
        <end position="434"/>
    </location>
</feature>
<dbReference type="SMART" id="SM00175">
    <property type="entry name" value="RAB"/>
    <property type="match status" value="1"/>
</dbReference>
<feature type="transmembrane region" description="Helical" evidence="17">
    <location>
        <begin position="541"/>
        <end position="560"/>
    </location>
</feature>
<feature type="compositionally biased region" description="Low complexity" evidence="16">
    <location>
        <begin position="19"/>
        <end position="31"/>
    </location>
</feature>
<dbReference type="SUPFAM" id="SSF53335">
    <property type="entry name" value="S-adenosyl-L-methionine-dependent methyltransferases"/>
    <property type="match status" value="1"/>
</dbReference>
<evidence type="ECO:0000313" key="19">
    <source>
        <dbReference type="EMBL" id="QWU87695.1"/>
    </source>
</evidence>
<dbReference type="PROSITE" id="PS01230">
    <property type="entry name" value="TRMA_1"/>
    <property type="match status" value="1"/>
</dbReference>